<proteinExistence type="predicted"/>
<dbReference type="EMBL" id="ML977360">
    <property type="protein sequence ID" value="KAF2106633.1"/>
    <property type="molecule type" value="Genomic_DNA"/>
</dbReference>
<keyword evidence="1" id="KW-0863">Zinc-finger</keyword>
<dbReference type="AlphaFoldDB" id="A0A6A5YI35"/>
<protein>
    <recommendedName>
        <fullName evidence="3">C2H2-type domain-containing protein</fullName>
    </recommendedName>
</protein>
<dbReference type="GO" id="GO:0008270">
    <property type="term" value="F:zinc ion binding"/>
    <property type="evidence" value="ECO:0007669"/>
    <property type="project" value="UniProtKB-KW"/>
</dbReference>
<feature type="compositionally biased region" description="Basic and acidic residues" evidence="2">
    <location>
        <begin position="1"/>
        <end position="10"/>
    </location>
</feature>
<name>A0A6A5YI35_9PLEO</name>
<feature type="domain" description="C2H2-type" evidence="3">
    <location>
        <begin position="303"/>
        <end position="325"/>
    </location>
</feature>
<reference evidence="4" key="1">
    <citation type="journal article" date="2020" name="Stud. Mycol.">
        <title>101 Dothideomycetes genomes: a test case for predicting lifestyles and emergence of pathogens.</title>
        <authorList>
            <person name="Haridas S."/>
            <person name="Albert R."/>
            <person name="Binder M."/>
            <person name="Bloem J."/>
            <person name="Labutti K."/>
            <person name="Salamov A."/>
            <person name="Andreopoulos B."/>
            <person name="Baker S."/>
            <person name="Barry K."/>
            <person name="Bills G."/>
            <person name="Bluhm B."/>
            <person name="Cannon C."/>
            <person name="Castanera R."/>
            <person name="Culley D."/>
            <person name="Daum C."/>
            <person name="Ezra D."/>
            <person name="Gonzalez J."/>
            <person name="Henrissat B."/>
            <person name="Kuo A."/>
            <person name="Liang C."/>
            <person name="Lipzen A."/>
            <person name="Lutzoni F."/>
            <person name="Magnuson J."/>
            <person name="Mondo S."/>
            <person name="Nolan M."/>
            <person name="Ohm R."/>
            <person name="Pangilinan J."/>
            <person name="Park H.-J."/>
            <person name="Ramirez L."/>
            <person name="Alfaro M."/>
            <person name="Sun H."/>
            <person name="Tritt A."/>
            <person name="Yoshinaga Y."/>
            <person name="Zwiers L.-H."/>
            <person name="Turgeon B."/>
            <person name="Goodwin S."/>
            <person name="Spatafora J."/>
            <person name="Crous P."/>
            <person name="Grigoriev I."/>
        </authorList>
    </citation>
    <scope>NUCLEOTIDE SEQUENCE</scope>
    <source>
        <strain evidence="4">CBS 627.86</strain>
    </source>
</reference>
<feature type="region of interest" description="Disordered" evidence="2">
    <location>
        <begin position="326"/>
        <end position="348"/>
    </location>
</feature>
<feature type="compositionally biased region" description="Low complexity" evidence="2">
    <location>
        <begin position="29"/>
        <end position="53"/>
    </location>
</feature>
<feature type="compositionally biased region" description="Polar residues" evidence="2">
    <location>
        <begin position="57"/>
        <end position="86"/>
    </location>
</feature>
<evidence type="ECO:0000256" key="2">
    <source>
        <dbReference type="SAM" id="MobiDB-lite"/>
    </source>
</evidence>
<organism evidence="4 5">
    <name type="scientific">Lophiotrema nucula</name>
    <dbReference type="NCBI Taxonomy" id="690887"/>
    <lineage>
        <taxon>Eukaryota</taxon>
        <taxon>Fungi</taxon>
        <taxon>Dikarya</taxon>
        <taxon>Ascomycota</taxon>
        <taxon>Pezizomycotina</taxon>
        <taxon>Dothideomycetes</taxon>
        <taxon>Pleosporomycetidae</taxon>
        <taxon>Pleosporales</taxon>
        <taxon>Lophiotremataceae</taxon>
        <taxon>Lophiotrema</taxon>
    </lineage>
</organism>
<dbReference type="InterPro" id="IPR013087">
    <property type="entry name" value="Znf_C2H2_type"/>
</dbReference>
<dbReference type="PROSITE" id="PS00028">
    <property type="entry name" value="ZINC_FINGER_C2H2_1"/>
    <property type="match status" value="1"/>
</dbReference>
<evidence type="ECO:0000313" key="4">
    <source>
        <dbReference type="EMBL" id="KAF2106633.1"/>
    </source>
</evidence>
<keyword evidence="1" id="KW-0862">Zinc</keyword>
<accession>A0A6A5YI35</accession>
<evidence type="ECO:0000256" key="1">
    <source>
        <dbReference type="PROSITE-ProRule" id="PRU00042"/>
    </source>
</evidence>
<dbReference type="Gene3D" id="3.30.160.60">
    <property type="entry name" value="Classic Zinc Finger"/>
    <property type="match status" value="1"/>
</dbReference>
<evidence type="ECO:0000259" key="3">
    <source>
        <dbReference type="PROSITE" id="PS50157"/>
    </source>
</evidence>
<dbReference type="Proteomes" id="UP000799770">
    <property type="component" value="Unassembled WGS sequence"/>
</dbReference>
<sequence length="348" mass="37738">MNRVEDEHPHWAHAHPAWPARDGNGLALSSSIGSWYTSSSSTISDSTSPTPGDGYYTLQQNRRPSYGLGTSPTNTSRGASYESQTLLDPPRPSQYHSQRLRLPNASLQSLPPPYHNRTTTANGADASPYFDSSDVTADIMSEALVSHLYPSNSSSSAPLAENNFGSYHDSPAMQPTTWAPSLSARTRPQPSSNGALVLALAHGYSSEVLKYQSPARSPSSPQKLPLEFSLQIQEDESDRTYPDDKAVGVTEANGILSSNATQDLPCRFCKAVFHGTSARRNCSRHEQLKHAEMLAPGSSGLNKACRQCGKIFQRGDACTKHERTHKELGLAPAIPRKKSNESQTTDVS</sequence>
<keyword evidence="5" id="KW-1185">Reference proteome</keyword>
<dbReference type="PROSITE" id="PS50157">
    <property type="entry name" value="ZINC_FINGER_C2H2_2"/>
    <property type="match status" value="1"/>
</dbReference>
<keyword evidence="1" id="KW-0479">Metal-binding</keyword>
<feature type="region of interest" description="Disordered" evidence="2">
    <location>
        <begin position="1"/>
        <end position="127"/>
    </location>
</feature>
<gene>
    <name evidence="4" type="ORF">BDV96DRAFT_327809</name>
</gene>
<evidence type="ECO:0000313" key="5">
    <source>
        <dbReference type="Proteomes" id="UP000799770"/>
    </source>
</evidence>